<evidence type="ECO:0000313" key="2">
    <source>
        <dbReference type="Proteomes" id="UP001597299"/>
    </source>
</evidence>
<comment type="caution">
    <text evidence="1">The sequence shown here is derived from an EMBL/GenBank/DDBJ whole genome shotgun (WGS) entry which is preliminary data.</text>
</comment>
<evidence type="ECO:0000313" key="1">
    <source>
        <dbReference type="EMBL" id="MFD2141015.1"/>
    </source>
</evidence>
<dbReference type="Gene3D" id="1.10.3230.30">
    <property type="entry name" value="Phage gp6-like head-tail connector protein"/>
    <property type="match status" value="1"/>
</dbReference>
<keyword evidence="2" id="KW-1185">Reference proteome</keyword>
<accession>A0ABW4YXE2</accession>
<dbReference type="RefSeq" id="WP_213350451.1">
    <property type="nucleotide sequence ID" value="NZ_JAHBGB010000002.1"/>
</dbReference>
<dbReference type="NCBIfam" id="TIGR02215">
    <property type="entry name" value="phage_chp_gp8"/>
    <property type="match status" value="1"/>
</dbReference>
<dbReference type="Pfam" id="PF05135">
    <property type="entry name" value="Phage_connect_1"/>
    <property type="match status" value="1"/>
</dbReference>
<dbReference type="NCBIfam" id="TIGR01560">
    <property type="entry name" value="put_DNA_pack"/>
    <property type="match status" value="1"/>
</dbReference>
<dbReference type="Proteomes" id="UP001597299">
    <property type="component" value="Unassembled WGS sequence"/>
</dbReference>
<gene>
    <name evidence="1" type="ORF">ACFSNC_11430</name>
</gene>
<organism evidence="1 2">
    <name type="scientific">Ancylobacter oerskovii</name>
    <dbReference type="NCBI Taxonomy" id="459519"/>
    <lineage>
        <taxon>Bacteria</taxon>
        <taxon>Pseudomonadati</taxon>
        <taxon>Pseudomonadota</taxon>
        <taxon>Alphaproteobacteria</taxon>
        <taxon>Hyphomicrobiales</taxon>
        <taxon>Xanthobacteraceae</taxon>
        <taxon>Ancylobacter</taxon>
    </lineage>
</organism>
<dbReference type="CDD" id="cd08054">
    <property type="entry name" value="gp6"/>
    <property type="match status" value="1"/>
</dbReference>
<protein>
    <submittedName>
        <fullName evidence="1">Head-tail connector protein</fullName>
    </submittedName>
</protein>
<name>A0ABW4YXE2_9HYPH</name>
<dbReference type="InterPro" id="IPR011738">
    <property type="entry name" value="Phage_CHP"/>
</dbReference>
<reference evidence="2" key="1">
    <citation type="journal article" date="2019" name="Int. J. Syst. Evol. Microbiol.">
        <title>The Global Catalogue of Microorganisms (GCM) 10K type strain sequencing project: providing services to taxonomists for standard genome sequencing and annotation.</title>
        <authorList>
            <consortium name="The Broad Institute Genomics Platform"/>
            <consortium name="The Broad Institute Genome Sequencing Center for Infectious Disease"/>
            <person name="Wu L."/>
            <person name="Ma J."/>
        </authorList>
    </citation>
    <scope>NUCLEOTIDE SEQUENCE [LARGE SCALE GENOMIC DNA]</scope>
    <source>
        <strain evidence="2">CCM 7435</strain>
    </source>
</reference>
<proteinExistence type="predicted"/>
<dbReference type="InterPro" id="IPR021146">
    <property type="entry name" value="Phage_gp6-like_head-tail"/>
</dbReference>
<dbReference type="InterPro" id="IPR006450">
    <property type="entry name" value="Phage_HK97_gp6-like"/>
</dbReference>
<dbReference type="EMBL" id="JBHUHD010000001">
    <property type="protein sequence ID" value="MFD2141015.1"/>
    <property type="molecule type" value="Genomic_DNA"/>
</dbReference>
<sequence length="188" mass="19678">MPALLLAGPASEPLTLAEAKAYLRVDHDGEDALIASMITAARATVETLTRRALIDQKWRIVRDAWPASGLIPVPVSPLRTLDRVALIDAAGVEIEVPGTAFNVDAARLPGLIRVDRGAVAPPPRPLAGIALDITAGHGPSAAEVPAPLIEAVRLVLAHFHEHRDLAGPAAAFPAALGTLVAPWRVARL</sequence>